<keyword evidence="4" id="KW-0498">Mitosis</keyword>
<accession>K3X3Y8</accession>
<dbReference type="GO" id="GO:0051301">
    <property type="term" value="P:cell division"/>
    <property type="evidence" value="ECO:0007669"/>
    <property type="project" value="UniProtKB-KW"/>
</dbReference>
<comment type="similarity">
    <text evidence="2">Belongs to the MAD2 family.</text>
</comment>
<dbReference type="GO" id="GO:0000776">
    <property type="term" value="C:kinetochore"/>
    <property type="evidence" value="ECO:0007669"/>
    <property type="project" value="TreeGrafter"/>
</dbReference>
<dbReference type="VEuPathDB" id="FungiDB:PYU1_G011911"/>
<proteinExistence type="inferred from homology"/>
<evidence type="ECO:0000256" key="3">
    <source>
        <dbReference type="ARBA" id="ARBA00022618"/>
    </source>
</evidence>
<evidence type="ECO:0000313" key="8">
    <source>
        <dbReference type="EnsemblProtists" id="PYU1_T011937"/>
    </source>
</evidence>
<keyword evidence="3" id="KW-0132">Cell division</keyword>
<name>K3X3Y8_GLOUD</name>
<evidence type="ECO:0000256" key="4">
    <source>
        <dbReference type="ARBA" id="ARBA00022776"/>
    </source>
</evidence>
<evidence type="ECO:0000256" key="2">
    <source>
        <dbReference type="ARBA" id="ARBA00010348"/>
    </source>
</evidence>
<dbReference type="FunFam" id="3.30.900.10:FF:000002">
    <property type="entry name" value="Mitotic spindle assembly checkpoint protein MAD2A"/>
    <property type="match status" value="1"/>
</dbReference>
<dbReference type="eggNOG" id="KOG3285">
    <property type="taxonomic scope" value="Eukaryota"/>
</dbReference>
<dbReference type="EnsemblProtists" id="PYU1_T011937">
    <property type="protein sequence ID" value="PYU1_T011937"/>
    <property type="gene ID" value="PYU1_G011911"/>
</dbReference>
<reference evidence="9" key="1">
    <citation type="journal article" date="2010" name="Genome Biol.">
        <title>Genome sequence of the necrotrophic plant pathogen Pythium ultimum reveals original pathogenicity mechanisms and effector repertoire.</title>
        <authorList>
            <person name="Levesque C.A."/>
            <person name="Brouwer H."/>
            <person name="Cano L."/>
            <person name="Hamilton J.P."/>
            <person name="Holt C."/>
            <person name="Huitema E."/>
            <person name="Raffaele S."/>
            <person name="Robideau G.P."/>
            <person name="Thines M."/>
            <person name="Win J."/>
            <person name="Zerillo M.M."/>
            <person name="Beakes G.W."/>
            <person name="Boore J.L."/>
            <person name="Busam D."/>
            <person name="Dumas B."/>
            <person name="Ferriera S."/>
            <person name="Fuerstenberg S.I."/>
            <person name="Gachon C.M."/>
            <person name="Gaulin E."/>
            <person name="Govers F."/>
            <person name="Grenville-Briggs L."/>
            <person name="Horner N."/>
            <person name="Hostetler J."/>
            <person name="Jiang R.H."/>
            <person name="Johnson J."/>
            <person name="Krajaejun T."/>
            <person name="Lin H."/>
            <person name="Meijer H.J."/>
            <person name="Moore B."/>
            <person name="Morris P."/>
            <person name="Phuntmart V."/>
            <person name="Puiu D."/>
            <person name="Shetty J."/>
            <person name="Stajich J.E."/>
            <person name="Tripathy S."/>
            <person name="Wawra S."/>
            <person name="van West P."/>
            <person name="Whitty B.R."/>
            <person name="Coutinho P.M."/>
            <person name="Henrissat B."/>
            <person name="Martin F."/>
            <person name="Thomas P.D."/>
            <person name="Tyler B.M."/>
            <person name="De Vries R.P."/>
            <person name="Kamoun S."/>
            <person name="Yandell M."/>
            <person name="Tisserat N."/>
            <person name="Buell C.R."/>
        </authorList>
    </citation>
    <scope>NUCLEOTIDE SEQUENCE</scope>
    <source>
        <strain evidence="9">DAOM:BR144</strain>
    </source>
</reference>
<dbReference type="EMBL" id="GL376621">
    <property type="status" value="NOT_ANNOTATED_CDS"/>
    <property type="molecule type" value="Genomic_DNA"/>
</dbReference>
<dbReference type="PANTHER" id="PTHR11842">
    <property type="entry name" value="MITOTIC SPINDLE ASSEMBLY CHECKPOINT PROTEIN MAD2"/>
    <property type="match status" value="1"/>
</dbReference>
<dbReference type="SUPFAM" id="SSF56019">
    <property type="entry name" value="The spindle assembly checkpoint protein mad2"/>
    <property type="match status" value="1"/>
</dbReference>
<dbReference type="OMA" id="WQFDVEI"/>
<organism evidence="8 9">
    <name type="scientific">Globisporangium ultimum (strain ATCC 200006 / CBS 805.95 / DAOM BR144)</name>
    <name type="common">Pythium ultimum</name>
    <dbReference type="NCBI Taxonomy" id="431595"/>
    <lineage>
        <taxon>Eukaryota</taxon>
        <taxon>Sar</taxon>
        <taxon>Stramenopiles</taxon>
        <taxon>Oomycota</taxon>
        <taxon>Peronosporomycetes</taxon>
        <taxon>Pythiales</taxon>
        <taxon>Pythiaceae</taxon>
        <taxon>Globisporangium</taxon>
    </lineage>
</organism>
<sequence length="211" mass="24248">MVEDVSPLSIDLERERATSQLSENVITLKGSTELVTEFFSYSINSILYQRGIYPPESFKQVQKYGLNMLVTADEKLEEFFAKFLHQLSNWLLKGEVQKLVVIVTGVETQEVLERWAFEVHADQKTDAPAQPKPRKEIMSEIQAIIRQITASVSFLPLLEEQCTFDLLVYTDKNSEVPALWEESDPRYIKDSTEIHKIDTMVAYKNPEADNI</sequence>
<dbReference type="GO" id="GO:0005654">
    <property type="term" value="C:nucleoplasm"/>
    <property type="evidence" value="ECO:0007669"/>
    <property type="project" value="TreeGrafter"/>
</dbReference>
<keyword evidence="6" id="KW-0131">Cell cycle</keyword>
<evidence type="ECO:0000313" key="9">
    <source>
        <dbReference type="Proteomes" id="UP000019132"/>
    </source>
</evidence>
<dbReference type="AlphaFoldDB" id="K3X3Y8"/>
<reference evidence="9" key="2">
    <citation type="submission" date="2010-04" db="EMBL/GenBank/DDBJ databases">
        <authorList>
            <person name="Buell R."/>
            <person name="Hamilton J."/>
            <person name="Hostetler J."/>
        </authorList>
    </citation>
    <scope>NUCLEOTIDE SEQUENCE [LARGE SCALE GENOMIC DNA]</scope>
    <source>
        <strain evidence="9">DAOM:BR144</strain>
    </source>
</reference>
<protein>
    <recommendedName>
        <fullName evidence="7">HORMA domain-containing protein</fullName>
    </recommendedName>
</protein>
<dbReference type="InterPro" id="IPR045091">
    <property type="entry name" value="Mad2-like"/>
</dbReference>
<dbReference type="GO" id="GO:0007094">
    <property type="term" value="P:mitotic spindle assembly checkpoint signaling"/>
    <property type="evidence" value="ECO:0007669"/>
    <property type="project" value="TreeGrafter"/>
</dbReference>
<feature type="domain" description="HORMA" evidence="7">
    <location>
        <begin position="29"/>
        <end position="211"/>
    </location>
</feature>
<dbReference type="InParanoid" id="K3X3Y8"/>
<evidence type="ECO:0000259" key="7">
    <source>
        <dbReference type="PROSITE" id="PS50815"/>
    </source>
</evidence>
<dbReference type="Pfam" id="PF02301">
    <property type="entry name" value="HORMA"/>
    <property type="match status" value="1"/>
</dbReference>
<keyword evidence="9" id="KW-1185">Reference proteome</keyword>
<dbReference type="HOGENOM" id="CLU_072097_0_0_1"/>
<dbReference type="GO" id="GO:0005737">
    <property type="term" value="C:cytoplasm"/>
    <property type="evidence" value="ECO:0007669"/>
    <property type="project" value="TreeGrafter"/>
</dbReference>
<dbReference type="InterPro" id="IPR003511">
    <property type="entry name" value="HORMA_dom"/>
</dbReference>
<dbReference type="PANTHER" id="PTHR11842:SF11">
    <property type="entry name" value="MITOTIC SPINDLE ASSEMBLY CHECKPOINT PROTEIN MAD2A"/>
    <property type="match status" value="1"/>
</dbReference>
<comment type="subcellular location">
    <subcellularLocation>
        <location evidence="1">Nucleus</location>
    </subcellularLocation>
</comment>
<evidence type="ECO:0000256" key="1">
    <source>
        <dbReference type="ARBA" id="ARBA00004123"/>
    </source>
</evidence>
<dbReference type="InterPro" id="IPR036570">
    <property type="entry name" value="HORMA_dom_sf"/>
</dbReference>
<evidence type="ECO:0000256" key="6">
    <source>
        <dbReference type="ARBA" id="ARBA00023306"/>
    </source>
</evidence>
<reference evidence="8" key="3">
    <citation type="submission" date="2015-02" db="UniProtKB">
        <authorList>
            <consortium name="EnsemblProtists"/>
        </authorList>
    </citation>
    <scope>IDENTIFICATION</scope>
    <source>
        <strain evidence="8">DAOM BR144</strain>
    </source>
</reference>
<keyword evidence="5" id="KW-0539">Nucleus</keyword>
<dbReference type="PROSITE" id="PS50815">
    <property type="entry name" value="HORMA"/>
    <property type="match status" value="1"/>
</dbReference>
<dbReference type="Proteomes" id="UP000019132">
    <property type="component" value="Unassembled WGS sequence"/>
</dbReference>
<dbReference type="Gene3D" id="3.30.900.10">
    <property type="entry name" value="HORMA domain"/>
    <property type="match status" value="1"/>
</dbReference>
<evidence type="ECO:0000256" key="5">
    <source>
        <dbReference type="ARBA" id="ARBA00023242"/>
    </source>
</evidence>
<dbReference type="STRING" id="431595.K3X3Y8"/>